<dbReference type="InterPro" id="IPR011009">
    <property type="entry name" value="Kinase-like_dom_sf"/>
</dbReference>
<sequence length="552" mass="63403">MQTKTTYSNRYIEIVQVMVKYGFQSWLVNSSISHLIPNKILDKHLEVSREPIEVRFRLAIEELGPTFIKLGQMLSNRADLIPIEYVKELKKLQDEVKQDQSFNVEEMIKEELGEEEFETFTKINEKPLGIASIGQTYAVERDGKPLVLKVRKPSASATVNEDLRIIRSILRIVVRSSRNIAKMDPMRLFDEFEITLKNELNYSIEKRNQEQFYSYFKNSKTTTAPKVIKELCTDKLLCMEFANGTKMNDFIETASEQQKEVISKNLVKSFFQQIIEYGFYHADPHPGNVFITKDLKLCFIDFGIVGHLLKEDTTVIGEFLEAFLSKNTDRVIHSIKRIALTHEITKENRKNLQYQLHDLFQFIDQDVSTIPWASFSEKVMTIMFSYNIKLPNYFVTLAKALALVLGTALEINPKMNLLKEIKPFILKYQMHFLTSKGQRELLLDLVYGIRDFKSFPADIKEIIALIKKGKIDVMITLEETQPILDSFRNGINKLTIGIIIGCLLIASSSMAVAENATFINKFAIAGYVIAGILGLALTIDVFKDLFRNKPKK</sequence>
<name>A0A7X9P2R8_9BACT</name>
<evidence type="ECO:0000313" key="4">
    <source>
        <dbReference type="EMBL" id="NME68483.1"/>
    </source>
</evidence>
<keyword evidence="4" id="KW-0808">Transferase</keyword>
<dbReference type="GO" id="GO:0004672">
    <property type="term" value="F:protein kinase activity"/>
    <property type="evidence" value="ECO:0007669"/>
    <property type="project" value="InterPro"/>
</dbReference>
<keyword evidence="2" id="KW-1133">Transmembrane helix</keyword>
<proteinExistence type="inferred from homology"/>
<dbReference type="Gene3D" id="3.30.200.20">
    <property type="entry name" value="Phosphorylase Kinase, domain 1"/>
    <property type="match status" value="1"/>
</dbReference>
<reference evidence="4 5" key="1">
    <citation type="submission" date="2020-04" db="EMBL/GenBank/DDBJ databases">
        <title>Flammeovirga sp. SR4, a novel species isolated from seawater.</title>
        <authorList>
            <person name="Wang X."/>
        </authorList>
    </citation>
    <scope>NUCLEOTIDE SEQUENCE [LARGE SCALE GENOMIC DNA]</scope>
    <source>
        <strain evidence="4 5">ATCC 23126</strain>
    </source>
</reference>
<dbReference type="InterPro" id="IPR050154">
    <property type="entry name" value="UbiB_kinase"/>
</dbReference>
<evidence type="ECO:0000256" key="2">
    <source>
        <dbReference type="SAM" id="Phobius"/>
    </source>
</evidence>
<gene>
    <name evidence="4" type="ORF">HHU12_10980</name>
</gene>
<dbReference type="AlphaFoldDB" id="A0A7X9P2R8"/>
<feature type="transmembrane region" description="Helical" evidence="2">
    <location>
        <begin position="524"/>
        <end position="542"/>
    </location>
</feature>
<evidence type="ECO:0000259" key="3">
    <source>
        <dbReference type="PROSITE" id="PS50011"/>
    </source>
</evidence>
<dbReference type="RefSeq" id="WP_169656786.1">
    <property type="nucleotide sequence ID" value="NZ_JABANE010000024.1"/>
</dbReference>
<dbReference type="InterPro" id="IPR000719">
    <property type="entry name" value="Prot_kinase_dom"/>
</dbReference>
<dbReference type="Gene3D" id="1.10.510.10">
    <property type="entry name" value="Transferase(Phosphotransferase) domain 1"/>
    <property type="match status" value="1"/>
</dbReference>
<keyword evidence="5" id="KW-1185">Reference proteome</keyword>
<dbReference type="EMBL" id="JABANE010000024">
    <property type="protein sequence ID" value="NME68483.1"/>
    <property type="molecule type" value="Genomic_DNA"/>
</dbReference>
<dbReference type="PANTHER" id="PTHR10566:SF113">
    <property type="entry name" value="PROTEIN ACTIVITY OF BC1 COMPLEX KINASE 7, CHLOROPLASTIC"/>
    <property type="match status" value="1"/>
</dbReference>
<dbReference type="PANTHER" id="PTHR10566">
    <property type="entry name" value="CHAPERONE-ACTIVITY OF BC1 COMPLEX CABC1 -RELATED"/>
    <property type="match status" value="1"/>
</dbReference>
<dbReference type="CDD" id="cd05121">
    <property type="entry name" value="ABC1_ADCK3-like"/>
    <property type="match status" value="1"/>
</dbReference>
<feature type="transmembrane region" description="Helical" evidence="2">
    <location>
        <begin position="494"/>
        <end position="512"/>
    </location>
</feature>
<organism evidence="4 5">
    <name type="scientific">Flammeovirga aprica JL-4</name>
    <dbReference type="NCBI Taxonomy" id="694437"/>
    <lineage>
        <taxon>Bacteria</taxon>
        <taxon>Pseudomonadati</taxon>
        <taxon>Bacteroidota</taxon>
        <taxon>Cytophagia</taxon>
        <taxon>Cytophagales</taxon>
        <taxon>Flammeovirgaceae</taxon>
        <taxon>Flammeovirga</taxon>
    </lineage>
</organism>
<evidence type="ECO:0000313" key="5">
    <source>
        <dbReference type="Proteomes" id="UP000576082"/>
    </source>
</evidence>
<comment type="caution">
    <text evidence="4">The sequence shown here is derived from an EMBL/GenBank/DDBJ whole genome shotgun (WGS) entry which is preliminary data.</text>
</comment>
<feature type="domain" description="Protein kinase" evidence="3">
    <location>
        <begin position="122"/>
        <end position="433"/>
    </location>
</feature>
<dbReference type="PROSITE" id="PS50011">
    <property type="entry name" value="PROTEIN_KINASE_DOM"/>
    <property type="match status" value="1"/>
</dbReference>
<evidence type="ECO:0000256" key="1">
    <source>
        <dbReference type="ARBA" id="ARBA00009670"/>
    </source>
</evidence>
<dbReference type="SUPFAM" id="SSF56112">
    <property type="entry name" value="Protein kinase-like (PK-like)"/>
    <property type="match status" value="1"/>
</dbReference>
<feature type="transmembrane region" description="Helical" evidence="2">
    <location>
        <begin position="390"/>
        <end position="409"/>
    </location>
</feature>
<comment type="similarity">
    <text evidence="1">Belongs to the protein kinase superfamily. ADCK protein kinase family.</text>
</comment>
<keyword evidence="4" id="KW-0418">Kinase</keyword>
<dbReference type="Pfam" id="PF03109">
    <property type="entry name" value="ABC1"/>
    <property type="match status" value="1"/>
</dbReference>
<accession>A0A7X9P2R8</accession>
<dbReference type="InterPro" id="IPR004147">
    <property type="entry name" value="ABC1_dom"/>
</dbReference>
<dbReference type="GO" id="GO:0005524">
    <property type="term" value="F:ATP binding"/>
    <property type="evidence" value="ECO:0007669"/>
    <property type="project" value="InterPro"/>
</dbReference>
<keyword evidence="2" id="KW-0472">Membrane</keyword>
<protein>
    <submittedName>
        <fullName evidence="4">AarF/ABC1/UbiB kinase family protein</fullName>
    </submittedName>
</protein>
<dbReference type="Proteomes" id="UP000576082">
    <property type="component" value="Unassembled WGS sequence"/>
</dbReference>
<keyword evidence="2" id="KW-0812">Transmembrane</keyword>